<dbReference type="Proteomes" id="UP000732298">
    <property type="component" value="Unassembled WGS sequence"/>
</dbReference>
<protein>
    <submittedName>
        <fullName evidence="1">Uncharacterized protein</fullName>
    </submittedName>
</protein>
<dbReference type="EMBL" id="JACQPB010000004">
    <property type="protein sequence ID" value="MBI4209950.1"/>
    <property type="molecule type" value="Genomic_DNA"/>
</dbReference>
<gene>
    <name evidence="1" type="ORF">HY544_00390</name>
</gene>
<reference evidence="1" key="1">
    <citation type="submission" date="2020-07" db="EMBL/GenBank/DDBJ databases">
        <title>Huge and variable diversity of episymbiotic CPR bacteria and DPANN archaea in groundwater ecosystems.</title>
        <authorList>
            <person name="He C.Y."/>
            <person name="Keren R."/>
            <person name="Whittaker M."/>
            <person name="Farag I.F."/>
            <person name="Doudna J."/>
            <person name="Cate J.H.D."/>
            <person name="Banfield J.F."/>
        </authorList>
    </citation>
    <scope>NUCLEOTIDE SEQUENCE</scope>
    <source>
        <strain evidence="1">NC_groundwater_1296_Ag_S-0.2um_52_80</strain>
    </source>
</reference>
<proteinExistence type="predicted"/>
<comment type="caution">
    <text evidence="1">The sequence shown here is derived from an EMBL/GenBank/DDBJ whole genome shotgun (WGS) entry which is preliminary data.</text>
</comment>
<organism evidence="1 2">
    <name type="scientific">Candidatus Iainarchaeum sp</name>
    <dbReference type="NCBI Taxonomy" id="3101447"/>
    <lineage>
        <taxon>Archaea</taxon>
        <taxon>Candidatus Iainarchaeota</taxon>
        <taxon>Candidatus Iainarchaeia</taxon>
        <taxon>Candidatus Iainarchaeales</taxon>
        <taxon>Candidatus Iainarchaeaceae</taxon>
        <taxon>Candidatus Iainarchaeum</taxon>
    </lineage>
</organism>
<accession>A0A8T3YJV1</accession>
<evidence type="ECO:0000313" key="1">
    <source>
        <dbReference type="EMBL" id="MBI4209950.1"/>
    </source>
</evidence>
<name>A0A8T3YJV1_9ARCH</name>
<sequence length="94" mass="10994">MSKKYVYPGFKGLAIAVSDSAMRELVKESKTIYDVIEILEFGYDAPRKRKSGVMEKWLDRGKKTFNAVIAKDHHEILKEDCWVLIHFGKFTKRR</sequence>
<dbReference type="AlphaFoldDB" id="A0A8T3YJV1"/>
<evidence type="ECO:0000313" key="2">
    <source>
        <dbReference type="Proteomes" id="UP000732298"/>
    </source>
</evidence>